<feature type="domain" description="Methyl-accepting transducer" evidence="4">
    <location>
        <begin position="247"/>
        <end position="483"/>
    </location>
</feature>
<dbReference type="SUPFAM" id="SSF58104">
    <property type="entry name" value="Methyl-accepting chemotaxis protein (MCP) signaling domain"/>
    <property type="match status" value="1"/>
</dbReference>
<dbReference type="Gene3D" id="3.30.450.20">
    <property type="entry name" value="PAS domain"/>
    <property type="match status" value="1"/>
</dbReference>
<dbReference type="EMBL" id="DACQKT010000002">
    <property type="protein sequence ID" value="HAS6676157.1"/>
    <property type="molecule type" value="Genomic_DNA"/>
</dbReference>
<organism evidence="6">
    <name type="scientific">Vibrio parahaemolyticus</name>
    <dbReference type="NCBI Taxonomy" id="670"/>
    <lineage>
        <taxon>Bacteria</taxon>
        <taxon>Pseudomonadati</taxon>
        <taxon>Pseudomonadota</taxon>
        <taxon>Gammaproteobacteria</taxon>
        <taxon>Vibrionales</taxon>
        <taxon>Vibrionaceae</taxon>
        <taxon>Vibrio</taxon>
    </lineage>
</organism>
<dbReference type="PROSITE" id="PS50111">
    <property type="entry name" value="CHEMOTAXIS_TRANSDUC_2"/>
    <property type="match status" value="1"/>
</dbReference>
<dbReference type="EMBL" id="CP034299">
    <property type="protein sequence ID" value="QHH12189.1"/>
    <property type="molecule type" value="Genomic_DNA"/>
</dbReference>
<dbReference type="EMBL" id="JACVHL010000011">
    <property type="protein sequence ID" value="MCC3805891.1"/>
    <property type="molecule type" value="Genomic_DNA"/>
</dbReference>
<evidence type="ECO:0000313" key="8">
    <source>
        <dbReference type="EMBL" id="MCC3805891.1"/>
    </source>
</evidence>
<evidence type="ECO:0000313" key="6">
    <source>
        <dbReference type="EMBL" id="HAS6676157.1"/>
    </source>
</evidence>
<evidence type="ECO:0000313" key="9">
    <source>
        <dbReference type="EMBL" id="MDS1819591.1"/>
    </source>
</evidence>
<gene>
    <name evidence="7" type="ORF">ACX05_14145</name>
    <name evidence="10" type="ORF">EHC69_23175</name>
    <name evidence="6" type="ORF">I7278_04940</name>
    <name evidence="8" type="ORF">IB292_12630</name>
    <name evidence="11" type="ORF">M5598_17145</name>
    <name evidence="9" type="ORF">QX249_02900</name>
</gene>
<reference evidence="6" key="2">
    <citation type="journal article" date="2018" name="Genome Biol.">
        <title>SKESA: strategic k-mer extension for scrupulous assemblies.</title>
        <authorList>
            <person name="Souvorov A."/>
            <person name="Agarwala R."/>
            <person name="Lipman D.J."/>
        </authorList>
    </citation>
    <scope>NUCLEOTIDE SEQUENCE</scope>
    <source>
        <strain evidence="6">1930</strain>
    </source>
</reference>
<dbReference type="EMBL" id="LIRS01000074">
    <property type="protein sequence ID" value="KOY31645.1"/>
    <property type="molecule type" value="Genomic_DNA"/>
</dbReference>
<accession>A0A0F2H9Q7</accession>
<dbReference type="Pfam" id="PF00015">
    <property type="entry name" value="MCPsignal"/>
    <property type="match status" value="1"/>
</dbReference>
<evidence type="ECO:0000313" key="7">
    <source>
        <dbReference type="EMBL" id="KOY31645.1"/>
    </source>
</evidence>
<protein>
    <submittedName>
        <fullName evidence="7 8">Chemotaxis protein</fullName>
    </submittedName>
    <submittedName>
        <fullName evidence="10">PAS domain S-box protein</fullName>
    </submittedName>
    <submittedName>
        <fullName evidence="9">PAS domain-containing methyl-accepting chemotaxis protein</fullName>
    </submittedName>
    <submittedName>
        <fullName evidence="6">PAS domain-containing protein</fullName>
    </submittedName>
</protein>
<evidence type="ECO:0000313" key="10">
    <source>
        <dbReference type="EMBL" id="QHH12189.1"/>
    </source>
</evidence>
<dbReference type="Proteomes" id="UP001163036">
    <property type="component" value="Chromosome 2"/>
</dbReference>
<dbReference type="InterPro" id="IPR004089">
    <property type="entry name" value="MCPsignal_dom"/>
</dbReference>
<evidence type="ECO:0000259" key="5">
    <source>
        <dbReference type="PROSITE" id="PS50112"/>
    </source>
</evidence>
<reference evidence="8" key="5">
    <citation type="submission" date="2020-09" db="EMBL/GenBank/DDBJ databases">
        <title>Genome sequence of Vibrio parahaemolyticus isolates.</title>
        <authorList>
            <person name="Hammerl J.A."/>
            <person name="Strauch E."/>
        </authorList>
    </citation>
    <scope>NUCLEOTIDE SEQUENCE</scope>
    <source>
        <strain evidence="8">17-VB00146</strain>
    </source>
</reference>
<dbReference type="Proteomes" id="UP000726777">
    <property type="component" value="Unassembled WGS sequence"/>
</dbReference>
<dbReference type="EMBL" id="CP097356">
    <property type="protein sequence ID" value="UYV28942.1"/>
    <property type="molecule type" value="Genomic_DNA"/>
</dbReference>
<dbReference type="SUPFAM" id="SSF55785">
    <property type="entry name" value="PYP-like sensor domain (PAS domain)"/>
    <property type="match status" value="1"/>
</dbReference>
<dbReference type="InterPro" id="IPR035965">
    <property type="entry name" value="PAS-like_dom_sf"/>
</dbReference>
<evidence type="ECO:0000313" key="13">
    <source>
        <dbReference type="Proteomes" id="UP000464718"/>
    </source>
</evidence>
<feature type="domain" description="PAS" evidence="5">
    <location>
        <begin position="6"/>
        <end position="52"/>
    </location>
</feature>
<dbReference type="Proteomes" id="UP000464718">
    <property type="component" value="Chromosome ii"/>
</dbReference>
<keyword evidence="2 3" id="KW-0807">Transducer</keyword>
<dbReference type="Proteomes" id="UP001253193">
    <property type="component" value="Unassembled WGS sequence"/>
</dbReference>
<dbReference type="NCBIfam" id="TIGR00229">
    <property type="entry name" value="sensory_box"/>
    <property type="match status" value="1"/>
</dbReference>
<evidence type="ECO:0000313" key="11">
    <source>
        <dbReference type="EMBL" id="UYV28942.1"/>
    </source>
</evidence>
<dbReference type="AlphaFoldDB" id="A0A0F2H9Q7"/>
<comment type="subcellular location">
    <subcellularLocation>
        <location evidence="1">Membrane</location>
    </subcellularLocation>
</comment>
<dbReference type="RefSeq" id="WP_017447380.1">
    <property type="nucleotide sequence ID" value="NZ_CAJDZF010000003.1"/>
</dbReference>
<dbReference type="GO" id="GO:0006935">
    <property type="term" value="P:chemotaxis"/>
    <property type="evidence" value="ECO:0007669"/>
    <property type="project" value="UniProtKB-ARBA"/>
</dbReference>
<dbReference type="PANTHER" id="PTHR32089">
    <property type="entry name" value="METHYL-ACCEPTING CHEMOTAXIS PROTEIN MCPB"/>
    <property type="match status" value="1"/>
</dbReference>
<name>A0A0F2H9Q7_VIBPH</name>
<proteinExistence type="predicted"/>
<dbReference type="GO" id="GO:0007165">
    <property type="term" value="P:signal transduction"/>
    <property type="evidence" value="ECO:0007669"/>
    <property type="project" value="UniProtKB-KW"/>
</dbReference>
<evidence type="ECO:0000313" key="12">
    <source>
        <dbReference type="Proteomes" id="UP000037697"/>
    </source>
</evidence>
<dbReference type="Pfam" id="PF08447">
    <property type="entry name" value="PAS_3"/>
    <property type="match status" value="1"/>
</dbReference>
<reference evidence="10 13" key="3">
    <citation type="submission" date="2018-12" db="EMBL/GenBank/DDBJ databases">
        <title>Genomic insights into the evolutionary origins and pathogenicity of five Vibrio parahaemolyticus strains isolated from the shrimp with acute hepatopancreatic necrosis disease (AHPND).</title>
        <authorList>
            <person name="Yang Q."/>
            <person name="Dong X."/>
            <person name="Xie G."/>
            <person name="Fu S."/>
            <person name="Zou P."/>
            <person name="Sun J."/>
            <person name="Wang Y."/>
            <person name="Huang J."/>
        </authorList>
    </citation>
    <scope>NUCLEOTIDE SEQUENCE [LARGE SCALE GENOMIC DNA]</scope>
    <source>
        <strain evidence="10 13">20160303005-1</strain>
    </source>
</reference>
<dbReference type="Proteomes" id="UP000037697">
    <property type="component" value="Unassembled WGS sequence"/>
</dbReference>
<reference evidence="11" key="6">
    <citation type="submission" date="2022-05" db="EMBL/GenBank/DDBJ databases">
        <title>Megaplasmid of Vibrio parahaemolyticus.</title>
        <authorList>
            <person name="Strauch E."/>
            <person name="Borowiak M."/>
        </authorList>
    </citation>
    <scope>NUCLEOTIDE SEQUENCE</scope>
    <source>
        <strain evidence="11">16-VB00198</strain>
    </source>
</reference>
<evidence type="ECO:0000259" key="4">
    <source>
        <dbReference type="PROSITE" id="PS50111"/>
    </source>
</evidence>
<dbReference type="EMBL" id="JAUHGG010000001">
    <property type="protein sequence ID" value="MDS1819591.1"/>
    <property type="molecule type" value="Genomic_DNA"/>
</dbReference>
<reference evidence="7 12" key="1">
    <citation type="submission" date="2015-07" db="EMBL/GenBank/DDBJ databases">
        <title>Foodborne Vibrio parahaemolyticus Isolates.</title>
        <authorList>
            <person name="Ronholm J."/>
            <person name="Petronella N."/>
            <person name="Kenwell R."/>
            <person name="Banerjee S."/>
        </authorList>
    </citation>
    <scope>NUCLEOTIDE SEQUENCE [LARGE SCALE GENOMIC DNA]</scope>
    <source>
        <strain evidence="7 12">HS-06-05</strain>
    </source>
</reference>
<dbReference type="PROSITE" id="PS50112">
    <property type="entry name" value="PAS"/>
    <property type="match status" value="1"/>
</dbReference>
<dbReference type="Gene3D" id="1.10.287.950">
    <property type="entry name" value="Methyl-accepting chemotaxis protein"/>
    <property type="match status" value="1"/>
</dbReference>
<dbReference type="GO" id="GO:0016020">
    <property type="term" value="C:membrane"/>
    <property type="evidence" value="ECO:0007669"/>
    <property type="project" value="UniProtKB-SubCell"/>
</dbReference>
<sequence>MSANFSQKAQETLVGELEELVSTTNLKGVITYCNDAFCRVAEYTHEELVGQNHNIVRHSDMPKAAFGDMWARLKEGKAWRGMVKNSTKSGGYYWVDAYVTPIYEKNQVVGYQSVRVKPKREWVDIAAKAYKGMLAAEKAGRTWSLKINETVRYAILLGALTAPAAAYALSVEGPLAWLASALPASVLALLFRQELIDTPQQLKKLQKQYDSVSRLIYSGNSAFSIADFHIKMLSARIRTVLGRMTDSALPLQNCAEELSQTTAEVSAALNQQNSDIRRVRDATQEVESSANSVSSSTNDAHMLIDDTLKSCMMAKETIDQTHTNLAQLSLQAEKATETTYQLSDQAQKVNHLMVEIGGIAEQTNLLALNAAIEAARAGEQGRGFAVVADEVRALSGRTSNATEQIQASISAMLSTIEGWQKDILANKEQTDACSQVAEQSALRLSEVEQMMQSMSGLMVDVAEAANNQLKLSSDVNQHIHSIASTAEQNLAATHSVEQNSRQLKEQVQDFYQLAIRFEDKQS</sequence>
<evidence type="ECO:0000256" key="2">
    <source>
        <dbReference type="ARBA" id="ARBA00023224"/>
    </source>
</evidence>
<reference evidence="9" key="7">
    <citation type="submission" date="2023-06" db="EMBL/GenBank/DDBJ databases">
        <title>Genomic Diversity of Vibrio spp. and Metagenomic Analysis of Pathogens in Florida Gulf Coastal Waters Following Hurricane Ian.</title>
        <authorList>
            <person name="Brumfield K.D."/>
        </authorList>
    </citation>
    <scope>NUCLEOTIDE SEQUENCE</scope>
    <source>
        <strain evidence="9">WBS2B-138</strain>
    </source>
</reference>
<dbReference type="CDD" id="cd00130">
    <property type="entry name" value="PAS"/>
    <property type="match status" value="1"/>
</dbReference>
<dbReference type="SMART" id="SM00283">
    <property type="entry name" value="MA"/>
    <property type="match status" value="1"/>
</dbReference>
<dbReference type="PANTHER" id="PTHR32089:SF52">
    <property type="entry name" value="CHEMOTAXIS SIGNAL TRANSDUCTION SYSTEM METHYL ACCEPTING SENSORY TRANSDUCER WITH PAS SENSORY DOMAIN"/>
    <property type="match status" value="1"/>
</dbReference>
<reference evidence="6" key="4">
    <citation type="submission" date="2019-12" db="EMBL/GenBank/DDBJ databases">
        <authorList>
            <consortium name="NCBI Pathogen Detection Project"/>
        </authorList>
    </citation>
    <scope>NUCLEOTIDE SEQUENCE</scope>
    <source>
        <strain evidence="6">1930</strain>
    </source>
</reference>
<evidence type="ECO:0000256" key="1">
    <source>
        <dbReference type="ARBA" id="ARBA00004370"/>
    </source>
</evidence>
<dbReference type="Proteomes" id="UP000856022">
    <property type="component" value="Unassembled WGS sequence"/>
</dbReference>
<dbReference type="InterPro" id="IPR013655">
    <property type="entry name" value="PAS_fold_3"/>
</dbReference>
<dbReference type="InterPro" id="IPR000014">
    <property type="entry name" value="PAS"/>
</dbReference>
<evidence type="ECO:0000256" key="3">
    <source>
        <dbReference type="PROSITE-ProRule" id="PRU00284"/>
    </source>
</evidence>